<dbReference type="EMBL" id="JADCNL010000009">
    <property type="protein sequence ID" value="KAG0467094.1"/>
    <property type="molecule type" value="Genomic_DNA"/>
</dbReference>
<dbReference type="AlphaFoldDB" id="A0A835UL08"/>
<organism evidence="2 3">
    <name type="scientific">Vanilla planifolia</name>
    <name type="common">Vanilla</name>
    <dbReference type="NCBI Taxonomy" id="51239"/>
    <lineage>
        <taxon>Eukaryota</taxon>
        <taxon>Viridiplantae</taxon>
        <taxon>Streptophyta</taxon>
        <taxon>Embryophyta</taxon>
        <taxon>Tracheophyta</taxon>
        <taxon>Spermatophyta</taxon>
        <taxon>Magnoliopsida</taxon>
        <taxon>Liliopsida</taxon>
        <taxon>Asparagales</taxon>
        <taxon>Orchidaceae</taxon>
        <taxon>Vanilloideae</taxon>
        <taxon>Vanilleae</taxon>
        <taxon>Vanilla</taxon>
    </lineage>
</organism>
<reference evidence="2 3" key="1">
    <citation type="journal article" date="2020" name="Nat. Food">
        <title>A phased Vanilla planifolia genome enables genetic improvement of flavour and production.</title>
        <authorList>
            <person name="Hasing T."/>
            <person name="Tang H."/>
            <person name="Brym M."/>
            <person name="Khazi F."/>
            <person name="Huang T."/>
            <person name="Chambers A.H."/>
        </authorList>
    </citation>
    <scope>NUCLEOTIDE SEQUENCE [LARGE SCALE GENOMIC DNA]</scope>
    <source>
        <tissue evidence="2">Leaf</tissue>
    </source>
</reference>
<proteinExistence type="predicted"/>
<name>A0A835UL08_VANPL</name>
<accession>A0A835UL08</accession>
<gene>
    <name evidence="2" type="ORF">HPP92_018674</name>
</gene>
<dbReference type="Proteomes" id="UP000636800">
    <property type="component" value="Unassembled WGS sequence"/>
</dbReference>
<keyword evidence="3" id="KW-1185">Reference proteome</keyword>
<protein>
    <submittedName>
        <fullName evidence="2">Uncharacterized protein</fullName>
    </submittedName>
</protein>
<evidence type="ECO:0000313" key="2">
    <source>
        <dbReference type="EMBL" id="KAG0467094.1"/>
    </source>
</evidence>
<evidence type="ECO:0000313" key="3">
    <source>
        <dbReference type="Proteomes" id="UP000636800"/>
    </source>
</evidence>
<feature type="region of interest" description="Disordered" evidence="1">
    <location>
        <begin position="15"/>
        <end position="69"/>
    </location>
</feature>
<comment type="caution">
    <text evidence="2">The sequence shown here is derived from an EMBL/GenBank/DDBJ whole genome shotgun (WGS) entry which is preliminary data.</text>
</comment>
<sequence length="163" mass="17691">MRLTAAFIQTIKGQLRPGRKDGSITPTEKSEALVLGPSPLPPPTVRASVGRPPSTPLKLHNHSRRSPRYPPIFASGRNLRRCPLPPPIHRGAVAARSSSRCKTVSPFSLAYSIPCSTASHLPRVGRLNIYSGQQGLKPGLIFTKYLLCADNACSPHIRLISRT</sequence>
<evidence type="ECO:0000256" key="1">
    <source>
        <dbReference type="SAM" id="MobiDB-lite"/>
    </source>
</evidence>